<feature type="transmembrane region" description="Helical" evidence="6">
    <location>
        <begin position="799"/>
        <end position="821"/>
    </location>
</feature>
<protein>
    <submittedName>
        <fullName evidence="9">Putative ABC transport system permease protein</fullName>
    </submittedName>
</protein>
<dbReference type="GO" id="GO:0005886">
    <property type="term" value="C:plasma membrane"/>
    <property type="evidence" value="ECO:0007669"/>
    <property type="project" value="UniProtKB-SubCell"/>
</dbReference>
<feature type="transmembrane region" description="Helical" evidence="6">
    <location>
        <begin position="423"/>
        <end position="446"/>
    </location>
</feature>
<feature type="domain" description="MacB-like periplasmic core" evidence="8">
    <location>
        <begin position="27"/>
        <end position="235"/>
    </location>
</feature>
<keyword evidence="10" id="KW-1185">Reference proteome</keyword>
<reference evidence="9 10" key="1">
    <citation type="submission" date="2017-07" db="EMBL/GenBank/DDBJ databases">
        <title>Complete genome sequence of Oryzomicrobium terrae TPP412.</title>
        <authorList>
            <person name="Chiu L.-W."/>
            <person name="Lo K.-J."/>
            <person name="Tsai Y.-M."/>
            <person name="Lin S.-S."/>
            <person name="Kuo C.-H."/>
            <person name="Liu C.-T."/>
        </authorList>
    </citation>
    <scope>NUCLEOTIDE SEQUENCE [LARGE SCALE GENOMIC DNA]</scope>
    <source>
        <strain evidence="9 10">TPP412</strain>
    </source>
</reference>
<dbReference type="InterPro" id="IPR025857">
    <property type="entry name" value="MacB_PCD"/>
</dbReference>
<dbReference type="KEGG" id="otr:OTERR_17590"/>
<dbReference type="AlphaFoldDB" id="A0A5C1E979"/>
<feature type="transmembrane region" description="Helical" evidence="6">
    <location>
        <begin position="475"/>
        <end position="496"/>
    </location>
</feature>
<evidence type="ECO:0000313" key="9">
    <source>
        <dbReference type="EMBL" id="QEL65235.1"/>
    </source>
</evidence>
<dbReference type="Pfam" id="PF02687">
    <property type="entry name" value="FtsX"/>
    <property type="match status" value="2"/>
</dbReference>
<dbReference type="Proteomes" id="UP000323671">
    <property type="component" value="Chromosome"/>
</dbReference>
<feature type="transmembrane region" description="Helical" evidence="6">
    <location>
        <begin position="315"/>
        <end position="337"/>
    </location>
</feature>
<evidence type="ECO:0000256" key="2">
    <source>
        <dbReference type="ARBA" id="ARBA00022475"/>
    </source>
</evidence>
<gene>
    <name evidence="9" type="ORF">OTERR_17590</name>
</gene>
<evidence type="ECO:0000256" key="4">
    <source>
        <dbReference type="ARBA" id="ARBA00022989"/>
    </source>
</evidence>
<name>A0A5C1E979_9RHOO</name>
<proteinExistence type="predicted"/>
<keyword evidence="3 6" id="KW-0812">Transmembrane</keyword>
<feature type="domain" description="ABC3 transporter permease C-terminal" evidence="7">
    <location>
        <begin position="715"/>
        <end position="827"/>
    </location>
</feature>
<organism evidence="9 10">
    <name type="scientific">Oryzomicrobium terrae</name>
    <dbReference type="NCBI Taxonomy" id="1735038"/>
    <lineage>
        <taxon>Bacteria</taxon>
        <taxon>Pseudomonadati</taxon>
        <taxon>Pseudomonadota</taxon>
        <taxon>Betaproteobacteria</taxon>
        <taxon>Rhodocyclales</taxon>
        <taxon>Rhodocyclaceae</taxon>
        <taxon>Oryzomicrobium</taxon>
    </lineage>
</organism>
<evidence type="ECO:0000256" key="6">
    <source>
        <dbReference type="SAM" id="Phobius"/>
    </source>
</evidence>
<feature type="transmembrane region" description="Helical" evidence="6">
    <location>
        <begin position="357"/>
        <end position="377"/>
    </location>
</feature>
<dbReference type="Pfam" id="PF12704">
    <property type="entry name" value="MacB_PCD"/>
    <property type="match status" value="1"/>
</dbReference>
<dbReference type="InterPro" id="IPR038766">
    <property type="entry name" value="Membrane_comp_ABC_pdt"/>
</dbReference>
<evidence type="ECO:0000259" key="8">
    <source>
        <dbReference type="Pfam" id="PF12704"/>
    </source>
</evidence>
<keyword evidence="5 6" id="KW-0472">Membrane</keyword>
<dbReference type="InterPro" id="IPR003838">
    <property type="entry name" value="ABC3_permease_C"/>
</dbReference>
<dbReference type="PANTHER" id="PTHR30287">
    <property type="entry name" value="MEMBRANE COMPONENT OF PREDICTED ABC SUPERFAMILY METABOLITE UPTAKE TRANSPORTER"/>
    <property type="match status" value="1"/>
</dbReference>
<evidence type="ECO:0000256" key="1">
    <source>
        <dbReference type="ARBA" id="ARBA00004651"/>
    </source>
</evidence>
<dbReference type="EMBL" id="CP022579">
    <property type="protein sequence ID" value="QEL65235.1"/>
    <property type="molecule type" value="Genomic_DNA"/>
</dbReference>
<feature type="transmembrane region" description="Helical" evidence="6">
    <location>
        <begin position="21"/>
        <end position="43"/>
    </location>
</feature>
<accession>A0A5C1E979</accession>
<evidence type="ECO:0000256" key="3">
    <source>
        <dbReference type="ARBA" id="ARBA00022692"/>
    </source>
</evidence>
<evidence type="ECO:0000256" key="5">
    <source>
        <dbReference type="ARBA" id="ARBA00023136"/>
    </source>
</evidence>
<dbReference type="RefSeq" id="WP_149425540.1">
    <property type="nucleotide sequence ID" value="NZ_CP022579.1"/>
</dbReference>
<keyword evidence="4 6" id="KW-1133">Transmembrane helix</keyword>
<keyword evidence="2" id="KW-1003">Cell membrane</keyword>
<feature type="transmembrane region" description="Helical" evidence="6">
    <location>
        <begin position="715"/>
        <end position="736"/>
    </location>
</feature>
<evidence type="ECO:0000313" key="10">
    <source>
        <dbReference type="Proteomes" id="UP000323671"/>
    </source>
</evidence>
<feature type="transmembrane region" description="Helical" evidence="6">
    <location>
        <begin position="263"/>
        <end position="283"/>
    </location>
</feature>
<feature type="transmembrane region" description="Helical" evidence="6">
    <location>
        <begin position="764"/>
        <end position="787"/>
    </location>
</feature>
<evidence type="ECO:0000259" key="7">
    <source>
        <dbReference type="Pfam" id="PF02687"/>
    </source>
</evidence>
<feature type="transmembrane region" description="Helical" evidence="6">
    <location>
        <begin position="398"/>
        <end position="417"/>
    </location>
</feature>
<dbReference type="PANTHER" id="PTHR30287:SF1">
    <property type="entry name" value="INNER MEMBRANE PROTEIN"/>
    <property type="match status" value="1"/>
</dbReference>
<sequence>MRLSLTFPLTLRLLWRDARAGELRLLAAALVIAVAAFSAVGFFTDRVREALETEAHQLLGADLLLVADHPWPDAARAAARRQGLTLAETVTFPSMVSAGEGAGAVTELADIKAATANYPLRGRLRIADGPGLPDREAQDAPAPGSAWLEERLATGLGVAVGDTVSVGGTRLRVVALLTLEPDKGVNFFALAPRLLMNQADLAATGLLQEGSRASYRLMAAGPAARIAAYRDAMEKHLGRGERLEDARSARPEIRSALDRAQKFLGLAALLSVALAAAGVGLAARRYVQRHLDPCAILRCLGVTQGRLLALYAGQLLALAALASLAGVALGFVAHYGLYRGLAGLVPAALPAPSWRPAAAGLACGFVLLFGFAGPPLLQLRRVSTLRVIRRELGAPEGGALGIALAGLAALFALMVWVAGELKLAAFVAGGLLGAVLLFALAARGLVAFTGRLARAVPAAGWGWRQGLVSLSRHRGAVVVQIVALSLGVTALLLLSVTRADLVAAWRQAAPADAPNRFVVNIQPEQRQAVARYMDRAGLAVDLAPMVRGRLTDVSGRPVSAADYAEERAQRLVEREFNLSYAADLPAGNTVTAGRWFAPGETKVASVEEGLAKTLGLKVGDDLTFSIAGEPVTLKIIGLRRLNWDSMRVNFFVLTPPGVLEPFPASWITSFHLPDERANATAALVRAFPNLTVIDVGAILRQIQSVLDQVVQAVQFVFLFTVAAGLVVLYGALVSAFDERRRELAVMRALGARSAQLRRSLMAEFAAVGALSGLLSAVAAQTIGWVVARQVFDLDLAVKPWLPVAAALALAVLVSAAASLGIRRLLQTPAVEALRSE</sequence>
<comment type="subcellular location">
    <subcellularLocation>
        <location evidence="1">Cell membrane</location>
        <topology evidence="1">Multi-pass membrane protein</topology>
    </subcellularLocation>
</comment>
<feature type="domain" description="ABC3 transporter permease C-terminal" evidence="7">
    <location>
        <begin position="266"/>
        <end position="382"/>
    </location>
</feature>